<dbReference type="Proteomes" id="UP000827092">
    <property type="component" value="Unassembled WGS sequence"/>
</dbReference>
<sequence>MKKSYSELSSKTPKRLQKQRAEEYSVEENRKNLRSIDSQLLRTIYCIVIKSHIDFPRGLFFFGKFSKIRE</sequence>
<evidence type="ECO:0000256" key="1">
    <source>
        <dbReference type="SAM" id="MobiDB-lite"/>
    </source>
</evidence>
<keyword evidence="3" id="KW-1185">Reference proteome</keyword>
<comment type="caution">
    <text evidence="2">The sequence shown here is derived from an EMBL/GenBank/DDBJ whole genome shotgun (WGS) entry which is preliminary data.</text>
</comment>
<proteinExistence type="predicted"/>
<accession>A0AAV6VME5</accession>
<name>A0AAV6VME5_9ARAC</name>
<dbReference type="AlphaFoldDB" id="A0AAV6VME5"/>
<evidence type="ECO:0000313" key="3">
    <source>
        <dbReference type="Proteomes" id="UP000827092"/>
    </source>
</evidence>
<protein>
    <submittedName>
        <fullName evidence="2">Uncharacterized protein</fullName>
    </submittedName>
</protein>
<feature type="compositionally biased region" description="Polar residues" evidence="1">
    <location>
        <begin position="1"/>
        <end position="11"/>
    </location>
</feature>
<evidence type="ECO:0000313" key="2">
    <source>
        <dbReference type="EMBL" id="KAG8197665.1"/>
    </source>
</evidence>
<feature type="region of interest" description="Disordered" evidence="1">
    <location>
        <begin position="1"/>
        <end position="23"/>
    </location>
</feature>
<reference evidence="2 3" key="1">
    <citation type="journal article" date="2022" name="Nat. Ecol. Evol.">
        <title>A masculinizing supergene underlies an exaggerated male reproductive morph in a spider.</title>
        <authorList>
            <person name="Hendrickx F."/>
            <person name="De Corte Z."/>
            <person name="Sonet G."/>
            <person name="Van Belleghem S.M."/>
            <person name="Kostlbacher S."/>
            <person name="Vangestel C."/>
        </authorList>
    </citation>
    <scope>NUCLEOTIDE SEQUENCE [LARGE SCALE GENOMIC DNA]</scope>
    <source>
        <strain evidence="2">W744_W776</strain>
    </source>
</reference>
<gene>
    <name evidence="2" type="ORF">JTE90_001594</name>
</gene>
<organism evidence="2 3">
    <name type="scientific">Oedothorax gibbosus</name>
    <dbReference type="NCBI Taxonomy" id="931172"/>
    <lineage>
        <taxon>Eukaryota</taxon>
        <taxon>Metazoa</taxon>
        <taxon>Ecdysozoa</taxon>
        <taxon>Arthropoda</taxon>
        <taxon>Chelicerata</taxon>
        <taxon>Arachnida</taxon>
        <taxon>Araneae</taxon>
        <taxon>Araneomorphae</taxon>
        <taxon>Entelegynae</taxon>
        <taxon>Araneoidea</taxon>
        <taxon>Linyphiidae</taxon>
        <taxon>Erigoninae</taxon>
        <taxon>Oedothorax</taxon>
    </lineage>
</organism>
<dbReference type="EMBL" id="JAFNEN010000052">
    <property type="protein sequence ID" value="KAG8197665.1"/>
    <property type="molecule type" value="Genomic_DNA"/>
</dbReference>